<protein>
    <recommendedName>
        <fullName evidence="14">Protein-S-isoprenylcysteine O-methyltransferase</fullName>
    </recommendedName>
</protein>
<evidence type="ECO:0000256" key="1">
    <source>
        <dbReference type="ARBA" id="ARBA00004127"/>
    </source>
</evidence>
<dbReference type="OrthoDB" id="422086at2759"/>
<keyword evidence="10" id="KW-0594">Phospholipid biosynthesis</keyword>
<accession>A0A0C2Z9Q0</accession>
<evidence type="ECO:0000256" key="2">
    <source>
        <dbReference type="ARBA" id="ARBA00022516"/>
    </source>
</evidence>
<keyword evidence="7" id="KW-1133">Transmembrane helix</keyword>
<dbReference type="GO" id="GO:0012505">
    <property type="term" value="C:endomembrane system"/>
    <property type="evidence" value="ECO:0007669"/>
    <property type="project" value="UniProtKB-SubCell"/>
</dbReference>
<evidence type="ECO:0000256" key="11">
    <source>
        <dbReference type="ARBA" id="ARBA00023264"/>
    </source>
</evidence>
<reference evidence="12 13" key="1">
    <citation type="submission" date="2014-04" db="EMBL/GenBank/DDBJ databases">
        <authorList>
            <consortium name="DOE Joint Genome Institute"/>
            <person name="Kuo A."/>
            <person name="Kohler A."/>
            <person name="Nagy L.G."/>
            <person name="Floudas D."/>
            <person name="Copeland A."/>
            <person name="Barry K.W."/>
            <person name="Cichocki N."/>
            <person name="Veneault-Fourrey C."/>
            <person name="LaButti K."/>
            <person name="Lindquist E.A."/>
            <person name="Lipzen A."/>
            <person name="Lundell T."/>
            <person name="Morin E."/>
            <person name="Murat C."/>
            <person name="Sun H."/>
            <person name="Tunlid A."/>
            <person name="Henrissat B."/>
            <person name="Grigoriev I.V."/>
            <person name="Hibbett D.S."/>
            <person name="Martin F."/>
            <person name="Nordberg H.P."/>
            <person name="Cantor M.N."/>
            <person name="Hua S.X."/>
        </authorList>
    </citation>
    <scope>NUCLEOTIDE SEQUENCE [LARGE SCALE GENOMIC DNA]</scope>
    <source>
        <strain evidence="12 13">Foug A</strain>
    </source>
</reference>
<name>A0A0C2Z9Q0_9AGAM</name>
<keyword evidence="11" id="KW-1208">Phospholipid metabolism</keyword>
<evidence type="ECO:0000313" key="12">
    <source>
        <dbReference type="EMBL" id="KIM58588.1"/>
    </source>
</evidence>
<keyword evidence="8" id="KW-0443">Lipid metabolism</keyword>
<proteinExistence type="predicted"/>
<dbReference type="Gene3D" id="1.20.120.1630">
    <property type="match status" value="1"/>
</dbReference>
<dbReference type="AlphaFoldDB" id="A0A0C2Z9Q0"/>
<evidence type="ECO:0000256" key="3">
    <source>
        <dbReference type="ARBA" id="ARBA00022603"/>
    </source>
</evidence>
<evidence type="ECO:0000256" key="9">
    <source>
        <dbReference type="ARBA" id="ARBA00023136"/>
    </source>
</evidence>
<evidence type="ECO:0000256" key="10">
    <source>
        <dbReference type="ARBA" id="ARBA00023209"/>
    </source>
</evidence>
<dbReference type="STRING" id="1036808.A0A0C2Z9Q0"/>
<evidence type="ECO:0000256" key="4">
    <source>
        <dbReference type="ARBA" id="ARBA00022691"/>
    </source>
</evidence>
<dbReference type="PANTHER" id="PTHR12714">
    <property type="entry name" value="PROTEIN-S ISOPRENYLCYSTEINE O-METHYLTRANSFERASE"/>
    <property type="match status" value="1"/>
</dbReference>
<evidence type="ECO:0000256" key="8">
    <source>
        <dbReference type="ARBA" id="ARBA00023098"/>
    </source>
</evidence>
<evidence type="ECO:0000313" key="13">
    <source>
        <dbReference type="Proteomes" id="UP000053989"/>
    </source>
</evidence>
<keyword evidence="9" id="KW-0472">Membrane</keyword>
<dbReference type="GO" id="GO:0006656">
    <property type="term" value="P:phosphatidylcholine biosynthetic process"/>
    <property type="evidence" value="ECO:0007669"/>
    <property type="project" value="UniProtKB-UniPathway"/>
</dbReference>
<dbReference type="GO" id="GO:0032259">
    <property type="term" value="P:methylation"/>
    <property type="evidence" value="ECO:0007669"/>
    <property type="project" value="UniProtKB-KW"/>
</dbReference>
<dbReference type="InterPro" id="IPR007318">
    <property type="entry name" value="Phopholipid_MeTrfase"/>
</dbReference>
<dbReference type="HOGENOM" id="CLU_065200_6_0_1"/>
<dbReference type="InParanoid" id="A0A0C2Z9Q0"/>
<dbReference type="EMBL" id="KN822084">
    <property type="protein sequence ID" value="KIM58588.1"/>
    <property type="molecule type" value="Genomic_DNA"/>
</dbReference>
<dbReference type="GO" id="GO:0008168">
    <property type="term" value="F:methyltransferase activity"/>
    <property type="evidence" value="ECO:0007669"/>
    <property type="project" value="UniProtKB-KW"/>
</dbReference>
<keyword evidence="13" id="KW-1185">Reference proteome</keyword>
<dbReference type="Proteomes" id="UP000053989">
    <property type="component" value="Unassembled WGS sequence"/>
</dbReference>
<keyword evidence="2" id="KW-0444">Lipid biosynthesis</keyword>
<sequence length="244" mass="27098">MMLVAPVGKIVALLAAQVARNRALTPPSVPEAKERYQPSLLATIWQRVLPVQTRLTFWSWAIAEVAAAFSASDFCPPSLGQLIVRLLMRNHPPSQQMGTLSPAFLTGIFLTITGSLVRLHCFWVLGQFFTFELSIRENHKLVTSGPYSIVRHPAYTGGVCILAGMVLTIFDDNSWLVAASGLFPRDVVSLTQTLWCLRVLATSLPLAIITTRMDNEDVMLEKAFGQEWRAWAKKVPYKLVPGVY</sequence>
<dbReference type="UniPathway" id="UPA00753"/>
<dbReference type="Pfam" id="PF04191">
    <property type="entry name" value="PEMT"/>
    <property type="match status" value="1"/>
</dbReference>
<comment type="subcellular location">
    <subcellularLocation>
        <location evidence="1">Endomembrane system</location>
        <topology evidence="1">Multi-pass membrane protein</topology>
    </subcellularLocation>
</comment>
<keyword evidence="6" id="KW-0256">Endoplasmic reticulum</keyword>
<keyword evidence="4" id="KW-0949">S-adenosyl-L-methionine</keyword>
<dbReference type="PANTHER" id="PTHR12714:SF24">
    <property type="entry name" value="SLR1182 PROTEIN"/>
    <property type="match status" value="1"/>
</dbReference>
<evidence type="ECO:0000256" key="7">
    <source>
        <dbReference type="ARBA" id="ARBA00022989"/>
    </source>
</evidence>
<gene>
    <name evidence="12" type="ORF">SCLCIDRAFT_27966</name>
</gene>
<keyword evidence="3" id="KW-0489">Methyltransferase</keyword>
<evidence type="ECO:0000256" key="6">
    <source>
        <dbReference type="ARBA" id="ARBA00022824"/>
    </source>
</evidence>
<reference evidence="13" key="2">
    <citation type="submission" date="2015-01" db="EMBL/GenBank/DDBJ databases">
        <title>Evolutionary Origins and Diversification of the Mycorrhizal Mutualists.</title>
        <authorList>
            <consortium name="DOE Joint Genome Institute"/>
            <consortium name="Mycorrhizal Genomics Consortium"/>
            <person name="Kohler A."/>
            <person name="Kuo A."/>
            <person name="Nagy L.G."/>
            <person name="Floudas D."/>
            <person name="Copeland A."/>
            <person name="Barry K.W."/>
            <person name="Cichocki N."/>
            <person name="Veneault-Fourrey C."/>
            <person name="LaButti K."/>
            <person name="Lindquist E.A."/>
            <person name="Lipzen A."/>
            <person name="Lundell T."/>
            <person name="Morin E."/>
            <person name="Murat C."/>
            <person name="Riley R."/>
            <person name="Ohm R."/>
            <person name="Sun H."/>
            <person name="Tunlid A."/>
            <person name="Henrissat B."/>
            <person name="Grigoriev I.V."/>
            <person name="Hibbett D.S."/>
            <person name="Martin F."/>
        </authorList>
    </citation>
    <scope>NUCLEOTIDE SEQUENCE [LARGE SCALE GENOMIC DNA]</scope>
    <source>
        <strain evidence="13">Foug A</strain>
    </source>
</reference>
<evidence type="ECO:0000256" key="5">
    <source>
        <dbReference type="ARBA" id="ARBA00022692"/>
    </source>
</evidence>
<evidence type="ECO:0008006" key="14">
    <source>
        <dbReference type="Google" id="ProtNLM"/>
    </source>
</evidence>
<organism evidence="12 13">
    <name type="scientific">Scleroderma citrinum Foug A</name>
    <dbReference type="NCBI Taxonomy" id="1036808"/>
    <lineage>
        <taxon>Eukaryota</taxon>
        <taxon>Fungi</taxon>
        <taxon>Dikarya</taxon>
        <taxon>Basidiomycota</taxon>
        <taxon>Agaricomycotina</taxon>
        <taxon>Agaricomycetes</taxon>
        <taxon>Agaricomycetidae</taxon>
        <taxon>Boletales</taxon>
        <taxon>Sclerodermatineae</taxon>
        <taxon>Sclerodermataceae</taxon>
        <taxon>Scleroderma</taxon>
    </lineage>
</organism>
<keyword evidence="5" id="KW-0812">Transmembrane</keyword>
<keyword evidence="3" id="KW-0808">Transferase</keyword>